<evidence type="ECO:0000259" key="1">
    <source>
        <dbReference type="Pfam" id="PF13524"/>
    </source>
</evidence>
<dbReference type="GO" id="GO:0016740">
    <property type="term" value="F:transferase activity"/>
    <property type="evidence" value="ECO:0007669"/>
    <property type="project" value="UniProtKB-KW"/>
</dbReference>
<keyword evidence="3" id="KW-1185">Reference proteome</keyword>
<dbReference type="Proteomes" id="UP000568050">
    <property type="component" value="Unassembled WGS sequence"/>
</dbReference>
<dbReference type="AlphaFoldDB" id="A0A839QX57"/>
<dbReference type="RefSeq" id="WP_183373624.1">
    <property type="nucleotide sequence ID" value="NZ_CBCSFZ010000003.1"/>
</dbReference>
<proteinExistence type="predicted"/>
<dbReference type="Pfam" id="PF13524">
    <property type="entry name" value="Glyco_trans_1_2"/>
    <property type="match status" value="1"/>
</dbReference>
<name>A0A839QX57_9MICO</name>
<organism evidence="2 3">
    <name type="scientific">Helcobacillus massiliensis</name>
    <dbReference type="NCBI Taxonomy" id="521392"/>
    <lineage>
        <taxon>Bacteria</taxon>
        <taxon>Bacillati</taxon>
        <taxon>Actinomycetota</taxon>
        <taxon>Actinomycetes</taxon>
        <taxon>Micrococcales</taxon>
        <taxon>Dermabacteraceae</taxon>
        <taxon>Helcobacillus</taxon>
    </lineage>
</organism>
<keyword evidence="2" id="KW-0808">Transferase</keyword>
<comment type="caution">
    <text evidence="2">The sequence shown here is derived from an EMBL/GenBank/DDBJ whole genome shotgun (WGS) entry which is preliminary data.</text>
</comment>
<sequence>MNILLISSRSESGSQAHVRGLAWQDAPLLDRITERLNRRGDDVEHVVLVPADRWSRTRPGRSSHFSTGEQIREYAVGEQIREYAVSGPAAGQCQSQSWRRRAARALRALGTQRPDVIIAVGAEEALALSHDLSVASGVPFMAVVTPGVAPSRSRRAREAFGHALQEAATIIADDSQAQQLLAQWPLFTLVRSDDESPHALADLLLSNVEDAAASAARPRMLFHAPFELAAAPTSASRQRPNKMYEAFLDAGYQVSLIHGDPLQRAQDFQRARRRVDAGQRIDFAYSENSTQPNLLSTSAFRGLAPLLELRILAWCDRRGIPYGQFYRDVYWRFPEKQKSVPLLRRLLMQLAYRVDLWGLRRFRAHLFLPSLAMAEHLPGPAVPSTALPPGAQVREARTGSGLSLLYVGGVGPGHEIDDMLAAVKQTPSASLVVVVPEASWARFGSTYDDLLCDRVTVEHAGSNELGRFYDQASACLLLVRPNQYRRFAVPMKLFEYIGFGKPVIASAQTLAGDMVDDLDVGFSVPYDRDSIAALLRSLTDDPARLERAAENARTERHSQTWQKRATTAAEVLTAGADG</sequence>
<dbReference type="EMBL" id="JACHWP010000001">
    <property type="protein sequence ID" value="MBB3021957.1"/>
    <property type="molecule type" value="Genomic_DNA"/>
</dbReference>
<dbReference type="SUPFAM" id="SSF53756">
    <property type="entry name" value="UDP-Glycosyltransferase/glycogen phosphorylase"/>
    <property type="match status" value="1"/>
</dbReference>
<dbReference type="Gene3D" id="3.40.50.2000">
    <property type="entry name" value="Glycogen Phosphorylase B"/>
    <property type="match status" value="1"/>
</dbReference>
<dbReference type="InterPro" id="IPR055259">
    <property type="entry name" value="YkvP/CgeB_Glyco_trans-like"/>
</dbReference>
<evidence type="ECO:0000313" key="3">
    <source>
        <dbReference type="Proteomes" id="UP000568050"/>
    </source>
</evidence>
<protein>
    <submittedName>
        <fullName evidence="2">Glycosyltransferase involved in cell wall biosynthesis</fullName>
    </submittedName>
</protein>
<gene>
    <name evidence="2" type="ORF">FHX50_000205</name>
</gene>
<evidence type="ECO:0000313" key="2">
    <source>
        <dbReference type="EMBL" id="MBB3021957.1"/>
    </source>
</evidence>
<accession>A0A839QX57</accession>
<feature type="domain" description="Spore protein YkvP/CgeB glycosyl transferase-like" evidence="1">
    <location>
        <begin position="443"/>
        <end position="567"/>
    </location>
</feature>
<reference evidence="2 3" key="1">
    <citation type="submission" date="2020-08" db="EMBL/GenBank/DDBJ databases">
        <title>Sequencing the genomes of 1000 actinobacteria strains.</title>
        <authorList>
            <person name="Klenk H.-P."/>
        </authorList>
    </citation>
    <scope>NUCLEOTIDE SEQUENCE [LARGE SCALE GENOMIC DNA]</scope>
    <source>
        <strain evidence="2 3">DSM 23040</strain>
    </source>
</reference>
<dbReference type="PANTHER" id="PTHR12526">
    <property type="entry name" value="GLYCOSYLTRANSFERASE"/>
    <property type="match status" value="1"/>
</dbReference>